<feature type="region of interest" description="Disordered" evidence="3">
    <location>
        <begin position="302"/>
        <end position="349"/>
    </location>
</feature>
<feature type="compositionally biased region" description="Basic and acidic residues" evidence="3">
    <location>
        <begin position="340"/>
        <end position="349"/>
    </location>
</feature>
<keyword evidence="2 5" id="KW-0067">ATP-binding</keyword>
<comment type="caution">
    <text evidence="5">The sequence shown here is derived from an EMBL/GenBank/DDBJ whole genome shotgun (WGS) entry which is preliminary data.</text>
</comment>
<evidence type="ECO:0000256" key="2">
    <source>
        <dbReference type="ARBA" id="ARBA00022840"/>
    </source>
</evidence>
<dbReference type="CDD" id="cd03230">
    <property type="entry name" value="ABC_DR_subfamily_A"/>
    <property type="match status" value="1"/>
</dbReference>
<name>A0A9X1B416_9GAMM</name>
<evidence type="ECO:0000259" key="4">
    <source>
        <dbReference type="PROSITE" id="PS50893"/>
    </source>
</evidence>
<dbReference type="InterPro" id="IPR003593">
    <property type="entry name" value="AAA+_ATPase"/>
</dbReference>
<evidence type="ECO:0000313" key="6">
    <source>
        <dbReference type="Proteomes" id="UP001138768"/>
    </source>
</evidence>
<dbReference type="EMBL" id="NRRY01000008">
    <property type="protein sequence ID" value="MBK1618271.1"/>
    <property type="molecule type" value="Genomic_DNA"/>
</dbReference>
<feature type="compositionally biased region" description="Polar residues" evidence="3">
    <location>
        <begin position="302"/>
        <end position="314"/>
    </location>
</feature>
<dbReference type="PANTHER" id="PTHR43038">
    <property type="entry name" value="ATP-BINDING CASSETTE, SUB-FAMILY H, MEMBER 1"/>
    <property type="match status" value="1"/>
</dbReference>
<dbReference type="InterPro" id="IPR003439">
    <property type="entry name" value="ABC_transporter-like_ATP-bd"/>
</dbReference>
<dbReference type="SMART" id="SM00382">
    <property type="entry name" value="AAA"/>
    <property type="match status" value="1"/>
</dbReference>
<accession>A0A9X1B416</accession>
<keyword evidence="6" id="KW-1185">Reference proteome</keyword>
<dbReference type="Gene3D" id="3.40.50.300">
    <property type="entry name" value="P-loop containing nucleotide triphosphate hydrolases"/>
    <property type="match status" value="1"/>
</dbReference>
<dbReference type="RefSeq" id="WP_200241234.1">
    <property type="nucleotide sequence ID" value="NZ_NRRY01000008.1"/>
</dbReference>
<evidence type="ECO:0000256" key="1">
    <source>
        <dbReference type="ARBA" id="ARBA00022741"/>
    </source>
</evidence>
<reference evidence="5 6" key="1">
    <citation type="journal article" date="2020" name="Microorganisms">
        <title>Osmotic Adaptation and Compatible Solute Biosynthesis of Phototrophic Bacteria as Revealed from Genome Analyses.</title>
        <authorList>
            <person name="Imhoff J.F."/>
            <person name="Rahn T."/>
            <person name="Kunzel S."/>
            <person name="Keller A."/>
            <person name="Neulinger S.C."/>
        </authorList>
    </citation>
    <scope>NUCLEOTIDE SEQUENCE [LARGE SCALE GENOMIC DNA]</scope>
    <source>
        <strain evidence="5 6">DSM 25653</strain>
    </source>
</reference>
<protein>
    <submittedName>
        <fullName evidence="5">ABC transporter ATP-binding protein</fullName>
    </submittedName>
</protein>
<dbReference type="AlphaFoldDB" id="A0A9X1B416"/>
<feature type="compositionally biased region" description="Basic and acidic residues" evidence="3">
    <location>
        <begin position="315"/>
        <end position="327"/>
    </location>
</feature>
<dbReference type="GO" id="GO:0005524">
    <property type="term" value="F:ATP binding"/>
    <property type="evidence" value="ECO:0007669"/>
    <property type="project" value="UniProtKB-KW"/>
</dbReference>
<organism evidence="5 6">
    <name type="scientific">Lamprobacter modestohalophilus</name>
    <dbReference type="NCBI Taxonomy" id="1064514"/>
    <lineage>
        <taxon>Bacteria</taxon>
        <taxon>Pseudomonadati</taxon>
        <taxon>Pseudomonadota</taxon>
        <taxon>Gammaproteobacteria</taxon>
        <taxon>Chromatiales</taxon>
        <taxon>Chromatiaceae</taxon>
        <taxon>Lamprobacter</taxon>
    </lineage>
</organism>
<dbReference type="PANTHER" id="PTHR43038:SF3">
    <property type="entry name" value="ABC TRANSPORTER G FAMILY MEMBER 20 ISOFORM X1"/>
    <property type="match status" value="1"/>
</dbReference>
<dbReference type="GO" id="GO:0016887">
    <property type="term" value="F:ATP hydrolysis activity"/>
    <property type="evidence" value="ECO:0007669"/>
    <property type="project" value="InterPro"/>
</dbReference>
<dbReference type="SUPFAM" id="SSF52540">
    <property type="entry name" value="P-loop containing nucleoside triphosphate hydrolases"/>
    <property type="match status" value="1"/>
</dbReference>
<evidence type="ECO:0000313" key="5">
    <source>
        <dbReference type="EMBL" id="MBK1618271.1"/>
    </source>
</evidence>
<sequence>MTEPVIEARGLTRRFGTLTAVDALDLTVEPQTIYGFLGPNGCGKTTTVRMLTGLLTPSAGTVTVLGHQLPRDAELLKRRIGYMTQKFSLYDDLTVAENLRFVAHIYGLSHRIARQRISELLSTYALEPMHNRRAGRMSGGQRQRLALAAATIHAPTLLFLDEPTSAVDPENRRDFWERLFDLIDAGASILVSTHYMDEAERCHRLAIMESGHKRADGSPAELMAAMGAHVVEVEAPDLRALKQQLAALPEVISAAQLGSRLRVLVRDRIDDPINWLKAQSLQPAPTGLDLARPSLEDVFVTSTGKSARQGSSLERPSRADGDARADADANTEAAGTPDDTAQHQEDHRR</sequence>
<proteinExistence type="predicted"/>
<gene>
    <name evidence="5" type="ORF">CKO42_07410</name>
</gene>
<dbReference type="PROSITE" id="PS50893">
    <property type="entry name" value="ABC_TRANSPORTER_2"/>
    <property type="match status" value="1"/>
</dbReference>
<feature type="domain" description="ABC transporter" evidence="4">
    <location>
        <begin position="6"/>
        <end position="235"/>
    </location>
</feature>
<dbReference type="Proteomes" id="UP001138768">
    <property type="component" value="Unassembled WGS sequence"/>
</dbReference>
<dbReference type="Pfam" id="PF00005">
    <property type="entry name" value="ABC_tran"/>
    <property type="match status" value="1"/>
</dbReference>
<dbReference type="InterPro" id="IPR027417">
    <property type="entry name" value="P-loop_NTPase"/>
</dbReference>
<evidence type="ECO:0000256" key="3">
    <source>
        <dbReference type="SAM" id="MobiDB-lite"/>
    </source>
</evidence>
<dbReference type="PROSITE" id="PS00211">
    <property type="entry name" value="ABC_TRANSPORTER_1"/>
    <property type="match status" value="1"/>
</dbReference>
<keyword evidence="1" id="KW-0547">Nucleotide-binding</keyword>
<dbReference type="InterPro" id="IPR017871">
    <property type="entry name" value="ABC_transporter-like_CS"/>
</dbReference>